<evidence type="ECO:0000313" key="2">
    <source>
        <dbReference type="EMBL" id="GBE80494.1"/>
    </source>
</evidence>
<evidence type="ECO:0000313" key="3">
    <source>
        <dbReference type="Proteomes" id="UP000287166"/>
    </source>
</evidence>
<reference evidence="2 3" key="1">
    <citation type="journal article" date="2018" name="Sci. Rep.">
        <title>Genome sequence of the cauliflower mushroom Sparassis crispa (Hanabiratake) and its association with beneficial usage.</title>
        <authorList>
            <person name="Kiyama R."/>
            <person name="Furutani Y."/>
            <person name="Kawaguchi K."/>
            <person name="Nakanishi T."/>
        </authorList>
    </citation>
    <scope>NUCLEOTIDE SEQUENCE [LARGE SCALE GENOMIC DNA]</scope>
</reference>
<dbReference type="Proteomes" id="UP000287166">
    <property type="component" value="Unassembled WGS sequence"/>
</dbReference>
<dbReference type="AlphaFoldDB" id="A0A401GE82"/>
<proteinExistence type="predicted"/>
<comment type="caution">
    <text evidence="2">The sequence shown here is derived from an EMBL/GenBank/DDBJ whole genome shotgun (WGS) entry which is preliminary data.</text>
</comment>
<keyword evidence="3" id="KW-1185">Reference proteome</keyword>
<dbReference type="GeneID" id="38777411"/>
<dbReference type="EMBL" id="BFAD01000003">
    <property type="protein sequence ID" value="GBE80494.1"/>
    <property type="molecule type" value="Genomic_DNA"/>
</dbReference>
<evidence type="ECO:0000256" key="1">
    <source>
        <dbReference type="SAM" id="MobiDB-lite"/>
    </source>
</evidence>
<accession>A0A401GE82</accession>
<gene>
    <name evidence="2" type="ORF">SCP_0302090</name>
</gene>
<dbReference type="InParanoid" id="A0A401GE82"/>
<organism evidence="2 3">
    <name type="scientific">Sparassis crispa</name>
    <dbReference type="NCBI Taxonomy" id="139825"/>
    <lineage>
        <taxon>Eukaryota</taxon>
        <taxon>Fungi</taxon>
        <taxon>Dikarya</taxon>
        <taxon>Basidiomycota</taxon>
        <taxon>Agaricomycotina</taxon>
        <taxon>Agaricomycetes</taxon>
        <taxon>Polyporales</taxon>
        <taxon>Sparassidaceae</taxon>
        <taxon>Sparassis</taxon>
    </lineage>
</organism>
<name>A0A401GE82_9APHY</name>
<dbReference type="RefSeq" id="XP_027611407.1">
    <property type="nucleotide sequence ID" value="XM_027755606.1"/>
</dbReference>
<feature type="region of interest" description="Disordered" evidence="1">
    <location>
        <begin position="160"/>
        <end position="192"/>
    </location>
</feature>
<sequence length="259" mass="29136">MPTSAIDDLVHNILAEVVSTIMSTPASSTLVNRISSQTQTPFIHASSPSSSIELSHASDKQEFATHLISAICTPVDFTDILVALQNRPQDRQVVVSMQRALEMVEWMQTARQELIAAEERTSRARTRVDQVWFLMRSTVSRTAQEIWREHGDEDIGHILGYTTDGRPASTPRSSPEPIPVRPRPPHSHVPQVNPHYRNPPSHTHRLLCVAVIPVVMDVCMNKDHELAEGRATDVEVIIMSGTIPDDDEDYKYFLWDKKC</sequence>
<protein>
    <submittedName>
        <fullName evidence="2">Uncharacterized protein</fullName>
    </submittedName>
</protein>